<proteinExistence type="predicted"/>
<gene>
    <name evidence="1" type="ORF">MRATA1EN22A_LOCUS6911</name>
</gene>
<sequence>MYEAETLMFFSLQWVCEGARQAEAGPRGPPPSARIAASLSLAQPPRRGPGGGSRGGSGGDWAGRGRVSGPRPGPAPLRSRPGRTEEEGGSTRTARGAALLQAPVRVSGAGSGDQNRTGGSDPTPGVNTHLGPALAPPPPRILIAEKSRGPGEARRGAGAGALV</sequence>
<organism evidence="1 2">
    <name type="scientific">Rangifer tarandus platyrhynchus</name>
    <name type="common">Svalbard reindeer</name>
    <dbReference type="NCBI Taxonomy" id="3082113"/>
    <lineage>
        <taxon>Eukaryota</taxon>
        <taxon>Metazoa</taxon>
        <taxon>Chordata</taxon>
        <taxon>Craniata</taxon>
        <taxon>Vertebrata</taxon>
        <taxon>Euteleostomi</taxon>
        <taxon>Mammalia</taxon>
        <taxon>Eutheria</taxon>
        <taxon>Laurasiatheria</taxon>
        <taxon>Artiodactyla</taxon>
        <taxon>Ruminantia</taxon>
        <taxon>Pecora</taxon>
        <taxon>Cervidae</taxon>
        <taxon>Odocoileinae</taxon>
        <taxon>Rangifer</taxon>
    </lineage>
</organism>
<reference evidence="1" key="2">
    <citation type="submission" date="2025-03" db="EMBL/GenBank/DDBJ databases">
        <authorList>
            <consortium name="ELIXIR-Norway"/>
            <consortium name="Elixir Norway"/>
        </authorList>
    </citation>
    <scope>NUCLEOTIDE SEQUENCE</scope>
</reference>
<accession>A0AC59YJ88</accession>
<reference evidence="1" key="1">
    <citation type="submission" date="2023-05" db="EMBL/GenBank/DDBJ databases">
        <authorList>
            <consortium name="ELIXIR-Norway"/>
        </authorList>
    </citation>
    <scope>NUCLEOTIDE SEQUENCE</scope>
</reference>
<dbReference type="Proteomes" id="UP001162501">
    <property type="component" value="Chromosome 16"/>
</dbReference>
<name>A0AC59YJ88_RANTA</name>
<protein>
    <submittedName>
        <fullName evidence="1">Uncharacterized protein</fullName>
    </submittedName>
</protein>
<dbReference type="EMBL" id="OX596100">
    <property type="protein sequence ID" value="CAM9748495.1"/>
    <property type="molecule type" value="Genomic_DNA"/>
</dbReference>
<evidence type="ECO:0000313" key="1">
    <source>
        <dbReference type="EMBL" id="CAM9748495.1"/>
    </source>
</evidence>
<evidence type="ECO:0000313" key="2">
    <source>
        <dbReference type="Proteomes" id="UP001162501"/>
    </source>
</evidence>